<dbReference type="RefSeq" id="WP_143043112.1">
    <property type="nucleotide sequence ID" value="NZ_FNAJ01000002.1"/>
</dbReference>
<comment type="caution">
    <text evidence="1">The sequence shown here is derived from an EMBL/GenBank/DDBJ whole genome shotgun (WGS) entry which is preliminary data.</text>
</comment>
<organism evidence="1 2">
    <name type="scientific">Myxococcus virescens</name>
    <dbReference type="NCBI Taxonomy" id="83456"/>
    <lineage>
        <taxon>Bacteria</taxon>
        <taxon>Pseudomonadati</taxon>
        <taxon>Myxococcota</taxon>
        <taxon>Myxococcia</taxon>
        <taxon>Myxococcales</taxon>
        <taxon>Cystobacterineae</taxon>
        <taxon>Myxococcaceae</taxon>
        <taxon>Myxococcus</taxon>
    </lineage>
</organism>
<evidence type="ECO:0000313" key="1">
    <source>
        <dbReference type="EMBL" id="SDD64309.1"/>
    </source>
</evidence>
<proteinExistence type="predicted"/>
<protein>
    <submittedName>
        <fullName evidence="1">Uncharacterized protein</fullName>
    </submittedName>
</protein>
<reference evidence="1 2" key="1">
    <citation type="submission" date="2016-10" db="EMBL/GenBank/DDBJ databases">
        <authorList>
            <person name="Varghese N."/>
            <person name="Submissions S."/>
        </authorList>
    </citation>
    <scope>NUCLEOTIDE SEQUENCE [LARGE SCALE GENOMIC DNA]</scope>
    <source>
        <strain evidence="1 2">DSM 2260</strain>
    </source>
</reference>
<dbReference type="EMBL" id="FNAJ01000002">
    <property type="protein sequence ID" value="SDD64309.1"/>
    <property type="molecule type" value="Genomic_DNA"/>
</dbReference>
<sequence length="188" mass="20253">MAMMTADAYAHQRARMTPVPAVPLIEGPVDEPPATPDLHAEHCTPDECKYGEGRACTMWHDPALEGMPHQRVVLESGGVQVVEDGSVTLASGTTEWWALGVLGNALAEAKRGTAHAHGLLDVNTRALSQAVRHAAQLGARDFHAQASQALLERRDQMAGRTDERGRRRGLEEAASIIRSLLGKAVRRG</sequence>
<evidence type="ECO:0000313" key="2">
    <source>
        <dbReference type="Proteomes" id="UP000198717"/>
    </source>
</evidence>
<gene>
    <name evidence="1" type="ORF">SAMN04488504_10292</name>
</gene>
<keyword evidence="2" id="KW-1185">Reference proteome</keyword>
<name>A0ABY0MJ86_9BACT</name>
<dbReference type="Proteomes" id="UP000198717">
    <property type="component" value="Unassembled WGS sequence"/>
</dbReference>
<accession>A0ABY0MJ86</accession>